<comment type="similarity">
    <text evidence="2">Belongs to the ATPase delta chain family.</text>
</comment>
<dbReference type="OrthoDB" id="1262810at2759"/>
<evidence type="ECO:0000256" key="2">
    <source>
        <dbReference type="ARBA" id="ARBA00007046"/>
    </source>
</evidence>
<comment type="caution">
    <text evidence="9">The sequence shown here is derived from an EMBL/GenBank/DDBJ whole genome shotgun (WGS) entry which is preliminary data.</text>
</comment>
<keyword evidence="7" id="KW-0472">Membrane</keyword>
<dbReference type="GeneID" id="19173161"/>
<dbReference type="GO" id="GO:0045259">
    <property type="term" value="C:proton-transporting ATP synthase complex"/>
    <property type="evidence" value="ECO:0007669"/>
    <property type="project" value="EnsemblFungi"/>
</dbReference>
<dbReference type="InterPro" id="IPR000711">
    <property type="entry name" value="ATPase_OSCP/dsu"/>
</dbReference>
<evidence type="ECO:0000256" key="3">
    <source>
        <dbReference type="ARBA" id="ARBA00014723"/>
    </source>
</evidence>
<sequence>MMSSRLMRPAFAAARRTAAPQTAIRTYAAAATVDPKPPVPLFGLDGTYANALYTAAAKTNNLEPTSKAITSLTQILKSDPKLQVILTAPTLSDSDKSQIVAELEKHTGGADKSGTVKNFLSTLAEHNRLGLLEGACEKFGTLIGASRGELEVVVTSAQKLDEKLLKRLETAISKSEYSQGKKLKLTSKVSPDILGGLVVEFGERTIDLSVSSKIARLNKLLTDTV</sequence>
<dbReference type="GO" id="GO:0046933">
    <property type="term" value="F:proton-transporting ATP synthase activity, rotational mechanism"/>
    <property type="evidence" value="ECO:0007669"/>
    <property type="project" value="EnsemblFungi"/>
</dbReference>
<comment type="subcellular location">
    <subcellularLocation>
        <location evidence="1">Membrane</location>
    </subcellularLocation>
</comment>
<dbReference type="InterPro" id="IPR026015">
    <property type="entry name" value="ATP_synth_OSCP/delta_N_sf"/>
</dbReference>
<reference evidence="9 10" key="1">
    <citation type="submission" date="2013-03" db="EMBL/GenBank/DDBJ databases">
        <title>The Genome Sequence of Capronia epimyces CBS 606.96.</title>
        <authorList>
            <consortium name="The Broad Institute Genomics Platform"/>
            <person name="Cuomo C."/>
            <person name="de Hoog S."/>
            <person name="Gorbushina A."/>
            <person name="Walker B."/>
            <person name="Young S.K."/>
            <person name="Zeng Q."/>
            <person name="Gargeya S."/>
            <person name="Fitzgerald M."/>
            <person name="Haas B."/>
            <person name="Abouelleil A."/>
            <person name="Allen A.W."/>
            <person name="Alvarado L."/>
            <person name="Arachchi H.M."/>
            <person name="Berlin A.M."/>
            <person name="Chapman S.B."/>
            <person name="Gainer-Dewar J."/>
            <person name="Goldberg J."/>
            <person name="Griggs A."/>
            <person name="Gujja S."/>
            <person name="Hansen M."/>
            <person name="Howarth C."/>
            <person name="Imamovic A."/>
            <person name="Ireland A."/>
            <person name="Larimer J."/>
            <person name="McCowan C."/>
            <person name="Murphy C."/>
            <person name="Pearson M."/>
            <person name="Poon T.W."/>
            <person name="Priest M."/>
            <person name="Roberts A."/>
            <person name="Saif S."/>
            <person name="Shea T."/>
            <person name="Sisk P."/>
            <person name="Sykes S."/>
            <person name="Wortman J."/>
            <person name="Nusbaum C."/>
            <person name="Birren B."/>
        </authorList>
    </citation>
    <scope>NUCLEOTIDE SEQUENCE [LARGE SCALE GENOMIC DNA]</scope>
    <source>
        <strain evidence="9 10">CBS 606.96</strain>
    </source>
</reference>
<dbReference type="HOGENOM" id="CLU_085114_0_0_1"/>
<dbReference type="SUPFAM" id="SSF47928">
    <property type="entry name" value="N-terminal domain of the delta subunit of the F1F0-ATP synthase"/>
    <property type="match status" value="1"/>
</dbReference>
<dbReference type="NCBIfam" id="TIGR01145">
    <property type="entry name" value="ATP_synt_delta"/>
    <property type="match status" value="1"/>
</dbReference>
<dbReference type="GO" id="GO:0005743">
    <property type="term" value="C:mitochondrial inner membrane"/>
    <property type="evidence" value="ECO:0007669"/>
    <property type="project" value="EnsemblFungi"/>
</dbReference>
<dbReference type="PRINTS" id="PR00125">
    <property type="entry name" value="ATPASEDELTA"/>
</dbReference>
<keyword evidence="10" id="KW-1185">Reference proteome</keyword>
<dbReference type="Pfam" id="PF00213">
    <property type="entry name" value="OSCP"/>
    <property type="match status" value="1"/>
</dbReference>
<evidence type="ECO:0000256" key="5">
    <source>
        <dbReference type="ARBA" id="ARBA00022781"/>
    </source>
</evidence>
<dbReference type="HAMAP" id="MF_01416">
    <property type="entry name" value="ATP_synth_delta_bact"/>
    <property type="match status" value="1"/>
</dbReference>
<evidence type="ECO:0000256" key="8">
    <source>
        <dbReference type="ARBA" id="ARBA00023310"/>
    </source>
</evidence>
<name>W9XLT1_9EURO</name>
<accession>W9XLT1</accession>
<evidence type="ECO:0000256" key="7">
    <source>
        <dbReference type="ARBA" id="ARBA00023136"/>
    </source>
</evidence>
<evidence type="ECO:0000256" key="4">
    <source>
        <dbReference type="ARBA" id="ARBA00022448"/>
    </source>
</evidence>
<evidence type="ECO:0000256" key="6">
    <source>
        <dbReference type="ARBA" id="ARBA00023065"/>
    </source>
</evidence>
<keyword evidence="5" id="KW-0375">Hydrogen ion transport</keyword>
<organism evidence="9 10">
    <name type="scientific">Capronia epimyces CBS 606.96</name>
    <dbReference type="NCBI Taxonomy" id="1182542"/>
    <lineage>
        <taxon>Eukaryota</taxon>
        <taxon>Fungi</taxon>
        <taxon>Dikarya</taxon>
        <taxon>Ascomycota</taxon>
        <taxon>Pezizomycotina</taxon>
        <taxon>Eurotiomycetes</taxon>
        <taxon>Chaetothyriomycetidae</taxon>
        <taxon>Chaetothyriales</taxon>
        <taxon>Herpotrichiellaceae</taxon>
        <taxon>Capronia</taxon>
    </lineage>
</organism>
<keyword evidence="6" id="KW-0406">Ion transport</keyword>
<dbReference type="STRING" id="1182542.W9XLT1"/>
<evidence type="ECO:0000313" key="9">
    <source>
        <dbReference type="EMBL" id="EXJ77916.1"/>
    </source>
</evidence>
<dbReference type="PANTHER" id="PTHR11910">
    <property type="entry name" value="ATP SYNTHASE DELTA CHAIN"/>
    <property type="match status" value="1"/>
</dbReference>
<proteinExistence type="inferred from homology"/>
<dbReference type="EMBL" id="AMGY01000009">
    <property type="protein sequence ID" value="EXJ77916.1"/>
    <property type="molecule type" value="Genomic_DNA"/>
</dbReference>
<keyword evidence="4" id="KW-0813">Transport</keyword>
<evidence type="ECO:0000256" key="1">
    <source>
        <dbReference type="ARBA" id="ARBA00004370"/>
    </source>
</evidence>
<keyword evidence="8" id="KW-0066">ATP synthesis</keyword>
<dbReference type="Proteomes" id="UP000019478">
    <property type="component" value="Unassembled WGS sequence"/>
</dbReference>
<gene>
    <name evidence="9" type="ORF">A1O3_09075</name>
</gene>
<evidence type="ECO:0000313" key="10">
    <source>
        <dbReference type="Proteomes" id="UP000019478"/>
    </source>
</evidence>
<dbReference type="Gene3D" id="1.10.520.20">
    <property type="entry name" value="N-terminal domain of the delta subunit of the F1F0-ATP synthase"/>
    <property type="match status" value="1"/>
</dbReference>
<dbReference type="AlphaFoldDB" id="W9XLT1"/>
<protein>
    <recommendedName>
        <fullName evidence="3">ATP synthase subunit 5, mitochondrial</fullName>
    </recommendedName>
</protein>
<dbReference type="RefSeq" id="XP_007737361.1">
    <property type="nucleotide sequence ID" value="XM_007739171.1"/>
</dbReference>
<dbReference type="eggNOG" id="KOG1662">
    <property type="taxonomic scope" value="Eukaryota"/>
</dbReference>